<feature type="compositionally biased region" description="Basic and acidic residues" evidence="1">
    <location>
        <begin position="53"/>
        <end position="101"/>
    </location>
</feature>
<name>A0A8J5S1I7_ZIZPA</name>
<dbReference type="AlphaFoldDB" id="A0A8J5S1I7"/>
<feature type="region of interest" description="Disordered" evidence="1">
    <location>
        <begin position="119"/>
        <end position="152"/>
    </location>
</feature>
<dbReference type="Proteomes" id="UP000729402">
    <property type="component" value="Unassembled WGS sequence"/>
</dbReference>
<comment type="caution">
    <text evidence="2">The sequence shown here is derived from an EMBL/GenBank/DDBJ whole genome shotgun (WGS) entry which is preliminary data.</text>
</comment>
<proteinExistence type="predicted"/>
<evidence type="ECO:0000256" key="1">
    <source>
        <dbReference type="SAM" id="MobiDB-lite"/>
    </source>
</evidence>
<gene>
    <name evidence="2" type="ORF">GUJ93_ZPchr0002g23142</name>
</gene>
<evidence type="ECO:0000313" key="3">
    <source>
        <dbReference type="Proteomes" id="UP000729402"/>
    </source>
</evidence>
<keyword evidence="3" id="KW-1185">Reference proteome</keyword>
<reference evidence="2" key="1">
    <citation type="journal article" date="2021" name="bioRxiv">
        <title>Whole Genome Assembly and Annotation of Northern Wild Rice, Zizania palustris L., Supports a Whole Genome Duplication in the Zizania Genus.</title>
        <authorList>
            <person name="Haas M."/>
            <person name="Kono T."/>
            <person name="Macchietto M."/>
            <person name="Millas R."/>
            <person name="McGilp L."/>
            <person name="Shao M."/>
            <person name="Duquette J."/>
            <person name="Hirsch C.N."/>
            <person name="Kimball J."/>
        </authorList>
    </citation>
    <scope>NUCLEOTIDE SEQUENCE</scope>
    <source>
        <tissue evidence="2">Fresh leaf tissue</tissue>
    </source>
</reference>
<protein>
    <submittedName>
        <fullName evidence="2">Uncharacterized protein</fullName>
    </submittedName>
</protein>
<feature type="region of interest" description="Disordered" evidence="1">
    <location>
        <begin position="1"/>
        <end position="101"/>
    </location>
</feature>
<evidence type="ECO:0000313" key="2">
    <source>
        <dbReference type="EMBL" id="KAG8058034.1"/>
    </source>
</evidence>
<dbReference type="EMBL" id="JAAALK010000287">
    <property type="protein sequence ID" value="KAG8058034.1"/>
    <property type="molecule type" value="Genomic_DNA"/>
</dbReference>
<reference evidence="2" key="2">
    <citation type="submission" date="2021-02" db="EMBL/GenBank/DDBJ databases">
        <authorList>
            <person name="Kimball J.A."/>
            <person name="Haas M.W."/>
            <person name="Macchietto M."/>
            <person name="Kono T."/>
            <person name="Duquette J."/>
            <person name="Shao M."/>
        </authorList>
    </citation>
    <scope>NUCLEOTIDE SEQUENCE</scope>
    <source>
        <tissue evidence="2">Fresh leaf tissue</tissue>
    </source>
</reference>
<accession>A0A8J5S1I7</accession>
<sequence length="152" mass="16551">MKLGTDAASEERRDHHIRGGGGQRKAEPIGKPLGWEDESKEGVTIRGGNGGEEWPRRGEQRREELGERRVPGGQIDEGRRRGGGDEHTEEERGQHVGEEGARVVADVAADEVARSLARSAAHCRSSLNRAPPPRSKPRARKNSTPLTLGLKS</sequence>
<organism evidence="2 3">
    <name type="scientific">Zizania palustris</name>
    <name type="common">Northern wild rice</name>
    <dbReference type="NCBI Taxonomy" id="103762"/>
    <lineage>
        <taxon>Eukaryota</taxon>
        <taxon>Viridiplantae</taxon>
        <taxon>Streptophyta</taxon>
        <taxon>Embryophyta</taxon>
        <taxon>Tracheophyta</taxon>
        <taxon>Spermatophyta</taxon>
        <taxon>Magnoliopsida</taxon>
        <taxon>Liliopsida</taxon>
        <taxon>Poales</taxon>
        <taxon>Poaceae</taxon>
        <taxon>BOP clade</taxon>
        <taxon>Oryzoideae</taxon>
        <taxon>Oryzeae</taxon>
        <taxon>Zizaniinae</taxon>
        <taxon>Zizania</taxon>
    </lineage>
</organism>